<reference evidence="1 2" key="1">
    <citation type="submission" date="2018-03" db="EMBL/GenBank/DDBJ databases">
        <title>Genomic Encyclopedia of Archaeal and Bacterial Type Strains, Phase II (KMG-II): from individual species to whole genera.</title>
        <authorList>
            <person name="Goeker M."/>
        </authorList>
    </citation>
    <scope>NUCLEOTIDE SEQUENCE [LARGE SCALE GENOMIC DNA]</scope>
    <source>
        <strain evidence="1 2">DSM 28229</strain>
    </source>
</reference>
<sequence>MKKTFLLLGLLGVFACSTDEIMEPSCKFDEFKGMEVLGF</sequence>
<evidence type="ECO:0000313" key="1">
    <source>
        <dbReference type="EMBL" id="PWJ32493.1"/>
    </source>
</evidence>
<dbReference type="PROSITE" id="PS51257">
    <property type="entry name" value="PROKAR_LIPOPROTEIN"/>
    <property type="match status" value="1"/>
</dbReference>
<protein>
    <recommendedName>
        <fullName evidence="3">Lipoprotein</fullName>
    </recommendedName>
</protein>
<accession>A0A315YWA0</accession>
<comment type="caution">
    <text evidence="1">The sequence shown here is derived from an EMBL/GenBank/DDBJ whole genome shotgun (WGS) entry which is preliminary data.</text>
</comment>
<name>A0A315YWA0_SEDFL</name>
<dbReference type="Proteomes" id="UP000245535">
    <property type="component" value="Unassembled WGS sequence"/>
</dbReference>
<organism evidence="1 2">
    <name type="scientific">Sediminitomix flava</name>
    <dbReference type="NCBI Taxonomy" id="379075"/>
    <lineage>
        <taxon>Bacteria</taxon>
        <taxon>Pseudomonadati</taxon>
        <taxon>Bacteroidota</taxon>
        <taxon>Cytophagia</taxon>
        <taxon>Cytophagales</taxon>
        <taxon>Flammeovirgaceae</taxon>
        <taxon>Sediminitomix</taxon>
    </lineage>
</organism>
<evidence type="ECO:0000313" key="2">
    <source>
        <dbReference type="Proteomes" id="UP000245535"/>
    </source>
</evidence>
<gene>
    <name evidence="1" type="ORF">BC781_1221</name>
</gene>
<evidence type="ECO:0008006" key="3">
    <source>
        <dbReference type="Google" id="ProtNLM"/>
    </source>
</evidence>
<keyword evidence="2" id="KW-1185">Reference proteome</keyword>
<proteinExistence type="predicted"/>
<dbReference type="EMBL" id="QGDO01000022">
    <property type="protein sequence ID" value="PWJ32493.1"/>
    <property type="molecule type" value="Genomic_DNA"/>
</dbReference>
<dbReference type="AlphaFoldDB" id="A0A315YWA0"/>